<dbReference type="OrthoDB" id="72539at2"/>
<accession>A0A1V2IHF6</accession>
<dbReference type="AlphaFoldDB" id="A0A1V2IHF6"/>
<dbReference type="EMBL" id="MOMC01000014">
    <property type="protein sequence ID" value="ONH31906.1"/>
    <property type="molecule type" value="Genomic_DNA"/>
</dbReference>
<dbReference type="Proteomes" id="UP000188929">
    <property type="component" value="Unassembled WGS sequence"/>
</dbReference>
<sequence>MSARQVRRFQLERDVDVSGVSGTGAVAFGAQAPDGTCVLWWASGLESTTIYPNMETLLAIHGHGGMTRAIYIDPEIWDSATGSNGDGGGGEASHRLDALGAHGDHPNGSHPNSGRANGSRGHLTGGEALEAEDAGEAAADPDEEPARSTTRATARGAPRAAAHQPAVRSVSHVLRPPTRSP</sequence>
<feature type="compositionally biased region" description="Acidic residues" evidence="1">
    <location>
        <begin position="129"/>
        <end position="143"/>
    </location>
</feature>
<evidence type="ECO:0000256" key="1">
    <source>
        <dbReference type="SAM" id="MobiDB-lite"/>
    </source>
</evidence>
<feature type="compositionally biased region" description="Basic and acidic residues" evidence="1">
    <location>
        <begin position="92"/>
        <end position="107"/>
    </location>
</feature>
<name>A0A1V2IHF6_9ACTN</name>
<evidence type="ECO:0000313" key="2">
    <source>
        <dbReference type="EMBL" id="ONH31906.1"/>
    </source>
</evidence>
<organism evidence="2 3">
    <name type="scientific">Pseudofrankia asymbiotica</name>
    <dbReference type="NCBI Taxonomy" id="1834516"/>
    <lineage>
        <taxon>Bacteria</taxon>
        <taxon>Bacillati</taxon>
        <taxon>Actinomycetota</taxon>
        <taxon>Actinomycetes</taxon>
        <taxon>Frankiales</taxon>
        <taxon>Frankiaceae</taxon>
        <taxon>Pseudofrankia</taxon>
    </lineage>
</organism>
<feature type="compositionally biased region" description="Low complexity" evidence="1">
    <location>
        <begin position="147"/>
        <end position="168"/>
    </location>
</feature>
<proteinExistence type="predicted"/>
<evidence type="ECO:0000313" key="3">
    <source>
        <dbReference type="Proteomes" id="UP000188929"/>
    </source>
</evidence>
<comment type="caution">
    <text evidence="2">The sequence shown here is derived from an EMBL/GenBank/DDBJ whole genome shotgun (WGS) entry which is preliminary data.</text>
</comment>
<keyword evidence="3" id="KW-1185">Reference proteome</keyword>
<protein>
    <submittedName>
        <fullName evidence="2">Uncharacterized protein</fullName>
    </submittedName>
</protein>
<feature type="region of interest" description="Disordered" evidence="1">
    <location>
        <begin position="82"/>
        <end position="181"/>
    </location>
</feature>
<gene>
    <name evidence="2" type="ORF">BL253_07110</name>
</gene>
<reference evidence="3" key="1">
    <citation type="submission" date="2016-10" db="EMBL/GenBank/DDBJ databases">
        <title>Frankia sp. NRRL B-16386 Genome sequencing.</title>
        <authorList>
            <person name="Ghodhbane-Gtari F."/>
            <person name="Swanson E."/>
            <person name="Gueddou A."/>
            <person name="Hezbri K."/>
            <person name="Ktari K."/>
            <person name="Nouioui I."/>
            <person name="Morris K."/>
            <person name="Simpson S."/>
            <person name="Abebe-Akele F."/>
            <person name="Thomas K."/>
            <person name="Gtari M."/>
            <person name="Tisa L.S."/>
        </authorList>
    </citation>
    <scope>NUCLEOTIDE SEQUENCE [LARGE SCALE GENOMIC DNA]</scope>
    <source>
        <strain evidence="3">NRRL B-16386</strain>
    </source>
</reference>
<dbReference type="RefSeq" id="WP_076814702.1">
    <property type="nucleotide sequence ID" value="NZ_MOMC01000014.1"/>
</dbReference>